<evidence type="ECO:0000313" key="2">
    <source>
        <dbReference type="EMBL" id="TKI69631.1"/>
    </source>
</evidence>
<dbReference type="PANTHER" id="PTHR41247">
    <property type="entry name" value="HTH-TYPE TRANSCRIPTIONAL REPRESSOR YCNK"/>
    <property type="match status" value="1"/>
</dbReference>
<dbReference type="RefSeq" id="WP_137013369.1">
    <property type="nucleotide sequence ID" value="NZ_SZPX01000004.1"/>
</dbReference>
<dbReference type="OrthoDB" id="982633at2"/>
<dbReference type="AlphaFoldDB" id="A0A4U2Z9F1"/>
<keyword evidence="1" id="KW-0732">Signal</keyword>
<reference evidence="2 3" key="1">
    <citation type="submission" date="2019-04" db="EMBL/GenBank/DDBJ databases">
        <title>Sulfurimonas crateris sp. nov. a facultative anaerobic sulfur-oxidizing chemolithautotrophic bacterium isolated from a terrestrial mud vulcano.</title>
        <authorList>
            <person name="Ratnikova N.M."/>
            <person name="Slobodkin A.I."/>
            <person name="Merkel A.Y."/>
            <person name="Novikov A."/>
            <person name="Bonch-Osmolovskaya E.A."/>
            <person name="Slobodkina G.B."/>
        </authorList>
    </citation>
    <scope>NUCLEOTIDE SEQUENCE [LARGE SCALE GENOMIC DNA]</scope>
    <source>
        <strain evidence="2 3">SN118</strain>
    </source>
</reference>
<evidence type="ECO:0008006" key="4">
    <source>
        <dbReference type="Google" id="ProtNLM"/>
    </source>
</evidence>
<sequence length="362" mass="41404">MFIKIVLLFSLIFCATALNAAGFTKSASTKPMLVQEGPQKEWCPVCGMSIEAYYKTSHTSKIHDHKNRQYCSIRCLAVDMQEYEIDADDIKVVDASNEKLIDASTAYYVVGSDIRGTMTKVSKLAFADKDVAEEFSIENGGEIVDFKTALKMAQDSLQSDVAMVQNKKEKQIYSMGKKIFEKRCKKEIDINAYLEINELKAALKEKSFCSDLKDSELQPLSLYLWEVKRFGDTKGVDVIEVSKDEKCPICGMFVYKYPKWAAQIFYGEKHFSFDGVKDMMKYYFLHKDDISKMLVSDYYSQKAIDSKEAYYVVGSDVYGPMGDELIPFAKESEAKTFYMDHKGTKILRFDEITEMEIKKLDE</sequence>
<evidence type="ECO:0000313" key="3">
    <source>
        <dbReference type="Proteomes" id="UP000309561"/>
    </source>
</evidence>
<proteinExistence type="predicted"/>
<feature type="signal peptide" evidence="1">
    <location>
        <begin position="1"/>
        <end position="20"/>
    </location>
</feature>
<feature type="chain" id="PRO_5020476517" description="NosL family protein" evidence="1">
    <location>
        <begin position="21"/>
        <end position="362"/>
    </location>
</feature>
<gene>
    <name evidence="2" type="ORF">FCU45_06120</name>
</gene>
<dbReference type="InterPro" id="IPR008719">
    <property type="entry name" value="N2O_reductase_NosL"/>
</dbReference>
<protein>
    <recommendedName>
        <fullName evidence="4">NosL family protein</fullName>
    </recommendedName>
</protein>
<accession>A0A4U2Z9F1</accession>
<dbReference type="SUPFAM" id="SSF160387">
    <property type="entry name" value="NosL/MerB-like"/>
    <property type="match status" value="2"/>
</dbReference>
<dbReference type="Proteomes" id="UP000309561">
    <property type="component" value="Unassembled WGS sequence"/>
</dbReference>
<keyword evidence="3" id="KW-1185">Reference proteome</keyword>
<dbReference type="EMBL" id="SZPX01000004">
    <property type="protein sequence ID" value="TKI69631.1"/>
    <property type="molecule type" value="Genomic_DNA"/>
</dbReference>
<comment type="caution">
    <text evidence="2">The sequence shown here is derived from an EMBL/GenBank/DDBJ whole genome shotgun (WGS) entry which is preliminary data.</text>
</comment>
<organism evidence="2 3">
    <name type="scientific">Sulfurimonas crateris</name>
    <dbReference type="NCBI Taxonomy" id="2574727"/>
    <lineage>
        <taxon>Bacteria</taxon>
        <taxon>Pseudomonadati</taxon>
        <taxon>Campylobacterota</taxon>
        <taxon>Epsilonproteobacteria</taxon>
        <taxon>Campylobacterales</taxon>
        <taxon>Sulfurimonadaceae</taxon>
        <taxon>Sulfurimonas</taxon>
    </lineage>
</organism>
<dbReference type="Gene3D" id="3.30.70.2050">
    <property type="match status" value="2"/>
</dbReference>
<evidence type="ECO:0000256" key="1">
    <source>
        <dbReference type="SAM" id="SignalP"/>
    </source>
</evidence>
<name>A0A4U2Z9F1_9BACT</name>
<dbReference type="Pfam" id="PF05573">
    <property type="entry name" value="NosL"/>
    <property type="match status" value="2"/>
</dbReference>
<dbReference type="PANTHER" id="PTHR41247:SF1">
    <property type="entry name" value="HTH-TYPE TRANSCRIPTIONAL REPRESSOR YCNK"/>
    <property type="match status" value="1"/>
</dbReference>